<protein>
    <submittedName>
        <fullName evidence="1">Uncharacterized protein</fullName>
    </submittedName>
</protein>
<proteinExistence type="predicted"/>
<dbReference type="AlphaFoldDB" id="A0A1L9N1A0"/>
<dbReference type="VEuPathDB" id="FungiDB:ASPTUDRAFT_701756"/>
<name>A0A1L9N1A0_ASPTC</name>
<evidence type="ECO:0000313" key="1">
    <source>
        <dbReference type="EMBL" id="OJI83084.1"/>
    </source>
</evidence>
<sequence length="149" mass="16171">MESTPHDVGGAGPILRLLQLLQLKRLQRCWSARSIHCRVVCQCKATPVSAPGPFVPPAKAAQRLSSWPNTSPSCFVPAAPWIDIYLSRHREGSLLGKTIVGSLFCLSAGYNCEHKEDKGGSIHCVSSRDPPLLNRADPPVCIGDNSIRM</sequence>
<accession>A0A1L9N1A0</accession>
<keyword evidence="2" id="KW-1185">Reference proteome</keyword>
<reference evidence="2" key="1">
    <citation type="journal article" date="2017" name="Genome Biol.">
        <title>Comparative genomics reveals high biological diversity and specific adaptations in the industrially and medically important fungal genus Aspergillus.</title>
        <authorList>
            <person name="de Vries R.P."/>
            <person name="Riley R."/>
            <person name="Wiebenga A."/>
            <person name="Aguilar-Osorio G."/>
            <person name="Amillis S."/>
            <person name="Uchima C.A."/>
            <person name="Anderluh G."/>
            <person name="Asadollahi M."/>
            <person name="Askin M."/>
            <person name="Barry K."/>
            <person name="Battaglia E."/>
            <person name="Bayram O."/>
            <person name="Benocci T."/>
            <person name="Braus-Stromeyer S.A."/>
            <person name="Caldana C."/>
            <person name="Canovas D."/>
            <person name="Cerqueira G.C."/>
            <person name="Chen F."/>
            <person name="Chen W."/>
            <person name="Choi C."/>
            <person name="Clum A."/>
            <person name="Dos Santos R.A."/>
            <person name="Damasio A.R."/>
            <person name="Diallinas G."/>
            <person name="Emri T."/>
            <person name="Fekete E."/>
            <person name="Flipphi M."/>
            <person name="Freyberg S."/>
            <person name="Gallo A."/>
            <person name="Gournas C."/>
            <person name="Habgood R."/>
            <person name="Hainaut M."/>
            <person name="Harispe M.L."/>
            <person name="Henrissat B."/>
            <person name="Hilden K.S."/>
            <person name="Hope R."/>
            <person name="Hossain A."/>
            <person name="Karabika E."/>
            <person name="Karaffa L."/>
            <person name="Karanyi Z."/>
            <person name="Krasevec N."/>
            <person name="Kuo A."/>
            <person name="Kusch H."/>
            <person name="LaButti K."/>
            <person name="Lagendijk E.L."/>
            <person name="Lapidus A."/>
            <person name="Levasseur A."/>
            <person name="Lindquist E."/>
            <person name="Lipzen A."/>
            <person name="Logrieco A.F."/>
            <person name="MacCabe A."/>
            <person name="Maekelae M.R."/>
            <person name="Malavazi I."/>
            <person name="Melin P."/>
            <person name="Meyer V."/>
            <person name="Mielnichuk N."/>
            <person name="Miskei M."/>
            <person name="Molnar A.P."/>
            <person name="Mule G."/>
            <person name="Ngan C.Y."/>
            <person name="Orejas M."/>
            <person name="Orosz E."/>
            <person name="Ouedraogo J.P."/>
            <person name="Overkamp K.M."/>
            <person name="Park H.-S."/>
            <person name="Perrone G."/>
            <person name="Piumi F."/>
            <person name="Punt P.J."/>
            <person name="Ram A.F."/>
            <person name="Ramon A."/>
            <person name="Rauscher S."/>
            <person name="Record E."/>
            <person name="Riano-Pachon D.M."/>
            <person name="Robert V."/>
            <person name="Roehrig J."/>
            <person name="Ruller R."/>
            <person name="Salamov A."/>
            <person name="Salih N.S."/>
            <person name="Samson R.A."/>
            <person name="Sandor E."/>
            <person name="Sanguinetti M."/>
            <person name="Schuetze T."/>
            <person name="Sepcic K."/>
            <person name="Shelest E."/>
            <person name="Sherlock G."/>
            <person name="Sophianopoulou V."/>
            <person name="Squina F.M."/>
            <person name="Sun H."/>
            <person name="Susca A."/>
            <person name="Todd R.B."/>
            <person name="Tsang A."/>
            <person name="Unkles S.E."/>
            <person name="van de Wiele N."/>
            <person name="van Rossen-Uffink D."/>
            <person name="Oliveira J.V."/>
            <person name="Vesth T.C."/>
            <person name="Visser J."/>
            <person name="Yu J.-H."/>
            <person name="Zhou M."/>
            <person name="Andersen M.R."/>
            <person name="Archer D.B."/>
            <person name="Baker S.E."/>
            <person name="Benoit I."/>
            <person name="Brakhage A.A."/>
            <person name="Braus G.H."/>
            <person name="Fischer R."/>
            <person name="Frisvad J.C."/>
            <person name="Goldman G.H."/>
            <person name="Houbraken J."/>
            <person name="Oakley B."/>
            <person name="Pocsi I."/>
            <person name="Scazzocchio C."/>
            <person name="Seiboth B."/>
            <person name="vanKuyk P.A."/>
            <person name="Wortman J."/>
            <person name="Dyer P.S."/>
            <person name="Grigoriev I.V."/>
        </authorList>
    </citation>
    <scope>NUCLEOTIDE SEQUENCE [LARGE SCALE GENOMIC DNA]</scope>
    <source>
        <strain evidence="2">CBS 134.48</strain>
    </source>
</reference>
<dbReference type="Proteomes" id="UP000184304">
    <property type="component" value="Unassembled WGS sequence"/>
</dbReference>
<organism evidence="1 2">
    <name type="scientific">Aspergillus tubingensis (strain CBS 134.48)</name>
    <dbReference type="NCBI Taxonomy" id="767770"/>
    <lineage>
        <taxon>Eukaryota</taxon>
        <taxon>Fungi</taxon>
        <taxon>Dikarya</taxon>
        <taxon>Ascomycota</taxon>
        <taxon>Pezizomycotina</taxon>
        <taxon>Eurotiomycetes</taxon>
        <taxon>Eurotiomycetidae</taxon>
        <taxon>Eurotiales</taxon>
        <taxon>Aspergillaceae</taxon>
        <taxon>Aspergillus</taxon>
        <taxon>Aspergillus subgen. Circumdati</taxon>
    </lineage>
</organism>
<dbReference type="EMBL" id="KV878204">
    <property type="protein sequence ID" value="OJI83084.1"/>
    <property type="molecule type" value="Genomic_DNA"/>
</dbReference>
<gene>
    <name evidence="1" type="ORF">ASPTUDRAFT_701756</name>
</gene>
<evidence type="ECO:0000313" key="2">
    <source>
        <dbReference type="Proteomes" id="UP000184304"/>
    </source>
</evidence>